<dbReference type="Gene3D" id="3.30.450.20">
    <property type="entry name" value="PAS domain"/>
    <property type="match status" value="2"/>
</dbReference>
<evidence type="ECO:0000256" key="5">
    <source>
        <dbReference type="ARBA" id="ARBA00022741"/>
    </source>
</evidence>
<keyword evidence="9" id="KW-0460">Magnesium</keyword>
<feature type="domain" description="PAC" evidence="17">
    <location>
        <begin position="218"/>
        <end position="269"/>
    </location>
</feature>
<evidence type="ECO:0000256" key="1">
    <source>
        <dbReference type="ARBA" id="ARBA00013081"/>
    </source>
</evidence>
<evidence type="ECO:0000256" key="15">
    <source>
        <dbReference type="ARBA" id="ARBA00081350"/>
    </source>
</evidence>
<dbReference type="Proteomes" id="UP000050867">
    <property type="component" value="Unassembled WGS sequence"/>
</dbReference>
<keyword evidence="2" id="KW-0597">Phosphoprotein</keyword>
<evidence type="ECO:0000256" key="11">
    <source>
        <dbReference type="ARBA" id="ARBA00023211"/>
    </source>
</evidence>
<dbReference type="OrthoDB" id="118142at2"/>
<keyword evidence="5" id="KW-0547">Nucleotide-binding</keyword>
<dbReference type="InterPro" id="IPR035965">
    <property type="entry name" value="PAS-like_dom_sf"/>
</dbReference>
<evidence type="ECO:0000256" key="13">
    <source>
        <dbReference type="ARBA" id="ARBA00056274"/>
    </source>
</evidence>
<dbReference type="EC" id="3.1.3.16" evidence="1"/>
<evidence type="ECO:0000256" key="3">
    <source>
        <dbReference type="ARBA" id="ARBA00022679"/>
    </source>
</evidence>
<organism evidence="18 19">
    <name type="scientific">Wenjunlia vitaminophila</name>
    <name type="common">Streptomyces vitaminophilus</name>
    <dbReference type="NCBI Taxonomy" id="76728"/>
    <lineage>
        <taxon>Bacteria</taxon>
        <taxon>Bacillati</taxon>
        <taxon>Actinomycetota</taxon>
        <taxon>Actinomycetes</taxon>
        <taxon>Kitasatosporales</taxon>
        <taxon>Streptomycetaceae</taxon>
        <taxon>Wenjunlia</taxon>
    </lineage>
</organism>
<dbReference type="SMART" id="SM00086">
    <property type="entry name" value="PAC"/>
    <property type="match status" value="1"/>
</dbReference>
<evidence type="ECO:0000313" key="19">
    <source>
        <dbReference type="Proteomes" id="UP000050867"/>
    </source>
</evidence>
<comment type="function">
    <text evidence="13">Primarily acts as an independent SigF regulator that is sensitive to the osmosensory signal, mediating the cross talk of PknD with the SigF regulon. Possesses both phosphatase and kinase activities. The kinase domain functions as a classic anti-sigma factor-like kinase to phosphorylate the anti-anti-sigma factor domain at the canonical regulatory site, and the phosphatase domain antagonizes this activity.</text>
</comment>
<keyword evidence="4" id="KW-0479">Metal-binding</keyword>
<dbReference type="SMART" id="SM00091">
    <property type="entry name" value="PAS"/>
    <property type="match status" value="2"/>
</dbReference>
<dbReference type="GO" id="GO:0016301">
    <property type="term" value="F:kinase activity"/>
    <property type="evidence" value="ECO:0007669"/>
    <property type="project" value="UniProtKB-KW"/>
</dbReference>
<evidence type="ECO:0000256" key="9">
    <source>
        <dbReference type="ARBA" id="ARBA00022842"/>
    </source>
</evidence>
<gene>
    <name evidence="18" type="ORF">AQ490_18765</name>
</gene>
<keyword evidence="6" id="KW-0418">Kinase</keyword>
<keyword evidence="8" id="KW-0067">ATP-binding</keyword>
<dbReference type="Gene3D" id="3.60.40.10">
    <property type="entry name" value="PPM-type phosphatase domain"/>
    <property type="match status" value="1"/>
</dbReference>
<dbReference type="eggNOG" id="COG2208">
    <property type="taxonomic scope" value="Bacteria"/>
</dbReference>
<accession>A0A0T6LUU6</accession>
<dbReference type="InterPro" id="IPR001932">
    <property type="entry name" value="PPM-type_phosphatase-like_dom"/>
</dbReference>
<dbReference type="PROSITE" id="PS50112">
    <property type="entry name" value="PAS"/>
    <property type="match status" value="1"/>
</dbReference>
<keyword evidence="19" id="KW-1185">Reference proteome</keyword>
<evidence type="ECO:0000256" key="10">
    <source>
        <dbReference type="ARBA" id="ARBA00022912"/>
    </source>
</evidence>
<comment type="caution">
    <text evidence="18">The sequence shown here is derived from an EMBL/GenBank/DDBJ whole genome shotgun (WGS) entry which is preliminary data.</text>
</comment>
<dbReference type="InterPro" id="IPR036457">
    <property type="entry name" value="PPM-type-like_dom_sf"/>
</dbReference>
<dbReference type="SUPFAM" id="SSF55781">
    <property type="entry name" value="GAF domain-like"/>
    <property type="match status" value="1"/>
</dbReference>
<dbReference type="InterPro" id="IPR000700">
    <property type="entry name" value="PAS-assoc_C"/>
</dbReference>
<dbReference type="NCBIfam" id="TIGR00229">
    <property type="entry name" value="sensory_box"/>
    <property type="match status" value="1"/>
</dbReference>
<dbReference type="CDD" id="cd00130">
    <property type="entry name" value="PAS"/>
    <property type="match status" value="1"/>
</dbReference>
<dbReference type="EMBL" id="LLZU01000010">
    <property type="protein sequence ID" value="KRV49745.1"/>
    <property type="molecule type" value="Genomic_DNA"/>
</dbReference>
<dbReference type="PANTHER" id="PTHR43156">
    <property type="entry name" value="STAGE II SPORULATION PROTEIN E-RELATED"/>
    <property type="match status" value="1"/>
</dbReference>
<dbReference type="STRING" id="76728.AQ490_18765"/>
<keyword evidence="3" id="KW-0808">Transferase</keyword>
<dbReference type="PANTHER" id="PTHR43156:SF2">
    <property type="entry name" value="STAGE II SPORULATION PROTEIN E"/>
    <property type="match status" value="1"/>
</dbReference>
<evidence type="ECO:0000256" key="7">
    <source>
        <dbReference type="ARBA" id="ARBA00022801"/>
    </source>
</evidence>
<evidence type="ECO:0000256" key="14">
    <source>
        <dbReference type="ARBA" id="ARBA00075117"/>
    </source>
</evidence>
<dbReference type="GO" id="GO:0004722">
    <property type="term" value="F:protein serine/threonine phosphatase activity"/>
    <property type="evidence" value="ECO:0007669"/>
    <property type="project" value="UniProtKB-EC"/>
</dbReference>
<dbReference type="SUPFAM" id="SSF81606">
    <property type="entry name" value="PP2C-like"/>
    <property type="match status" value="1"/>
</dbReference>
<protein>
    <recommendedName>
        <fullName evidence="1">protein-serine/threonine phosphatase</fullName>
        <ecNumber evidence="1">3.1.3.16</ecNumber>
    </recommendedName>
    <alternativeName>
        <fullName evidence="15">Protein-serine/threonine phosphatase</fullName>
    </alternativeName>
    <alternativeName>
        <fullName evidence="14">Serine/threonine-protein kinase</fullName>
    </alternativeName>
</protein>
<dbReference type="FunFam" id="3.60.40.10:FF:000005">
    <property type="entry name" value="Serine/threonine protein phosphatase"/>
    <property type="match status" value="1"/>
</dbReference>
<dbReference type="InterPro" id="IPR052016">
    <property type="entry name" value="Bact_Sigma-Reg"/>
</dbReference>
<evidence type="ECO:0000256" key="12">
    <source>
        <dbReference type="ARBA" id="ARBA00047761"/>
    </source>
</evidence>
<dbReference type="InterPro" id="IPR001610">
    <property type="entry name" value="PAC"/>
</dbReference>
<dbReference type="Pfam" id="PF07228">
    <property type="entry name" value="SpoIIE"/>
    <property type="match status" value="1"/>
</dbReference>
<reference evidence="18 19" key="1">
    <citation type="submission" date="2015-10" db="EMBL/GenBank/DDBJ databases">
        <title>Draft genome sequence of pyrrolomycin-producing Streptomyces vitaminophilus.</title>
        <authorList>
            <person name="Graham D.E."/>
            <person name="Mahan K.M."/>
            <person name="Klingeman D.M."/>
            <person name="Hettich R.L."/>
            <person name="Parry R.J."/>
        </authorList>
    </citation>
    <scope>NUCLEOTIDE SEQUENCE [LARGE SCALE GENOMIC DNA]</scope>
    <source>
        <strain evidence="18 19">ATCC 31673</strain>
    </source>
</reference>
<evidence type="ECO:0000256" key="4">
    <source>
        <dbReference type="ARBA" id="ARBA00022723"/>
    </source>
</evidence>
<dbReference type="SUPFAM" id="SSF55785">
    <property type="entry name" value="PYP-like sensor domain (PAS domain)"/>
    <property type="match status" value="1"/>
</dbReference>
<evidence type="ECO:0000256" key="2">
    <source>
        <dbReference type="ARBA" id="ARBA00022553"/>
    </source>
</evidence>
<keyword evidence="10" id="KW-0904">Protein phosphatase</keyword>
<proteinExistence type="predicted"/>
<dbReference type="InterPro" id="IPR029016">
    <property type="entry name" value="GAF-like_dom_sf"/>
</dbReference>
<name>A0A0T6LUU6_WENVI</name>
<evidence type="ECO:0000256" key="8">
    <source>
        <dbReference type="ARBA" id="ARBA00022840"/>
    </source>
</evidence>
<dbReference type="InterPro" id="IPR013655">
    <property type="entry name" value="PAS_fold_3"/>
</dbReference>
<feature type="domain" description="PAS" evidence="16">
    <location>
        <begin position="144"/>
        <end position="214"/>
    </location>
</feature>
<dbReference type="Pfam" id="PF08447">
    <property type="entry name" value="PAS_3"/>
    <property type="match status" value="1"/>
</dbReference>
<evidence type="ECO:0000313" key="18">
    <source>
        <dbReference type="EMBL" id="KRV49745.1"/>
    </source>
</evidence>
<dbReference type="Gene3D" id="3.30.450.40">
    <property type="match status" value="1"/>
</dbReference>
<dbReference type="RefSeq" id="WP_018386856.1">
    <property type="nucleotide sequence ID" value="NZ_LLZU01000010.1"/>
</dbReference>
<dbReference type="PROSITE" id="PS50113">
    <property type="entry name" value="PAC"/>
    <property type="match status" value="1"/>
</dbReference>
<evidence type="ECO:0000259" key="16">
    <source>
        <dbReference type="PROSITE" id="PS50112"/>
    </source>
</evidence>
<sequence>MDTDDRLGLEVVDRAPVGVLVTMGPEHVVSYMNDLCRRIFGDRPTGRPTRVVFPDLVPMEQLRALDHVYSTGEPLQIRDHPVTMRFPDDAEAESPERERFFTFWLSAVTVPERDRGVLVVSVEVTDQVAAARRNRNLVEELRRTLERYGGLVRASTDMIWVTSAGGGVIEPSPGWEAATGQPWEQFRGRGWLDAIHPEDRPGVEESWSHALAEVPETFESLFRLRMRDGSHRHHQLKAVPVRGDARVMEWIGTCTDVEDRHRREELLARAAAATSDTLRLDQMLPALAHVVVPALADACDIYLFPQSAEPPPGIPLVVERAAITVRAGLPVPPPLGEVRFRPEGILGRVVAERRPIYSRFDPGRIAESVAPAATRDWLEAARANSQVLLPVLVDGAVAAVIGATVCGDREPISTDDMEMLRQILDNADALLSHAVRSQRTQAVSLALQRSLLSEPPEVPGLDMVARYRPSSAAAEVGGDWYDAFVLPSGPVVLAIGDVTGHDLSAAVTMSQLRNMLRGLTLDRQEPPEEIVRRLDVTIHTLYEETTATCVLSRVEQGEDGGWQFNYTVAGHPPPLLVTRDGRATYLEEATGLLLGVLLRPRIGAVVPLPPGSTLLLYTDGLVERPGESVEQGLQRLRRHASALANAPLDLFCDQILAWSRSEARRDDIALIATRVLTEEDSGGG</sequence>
<dbReference type="SMART" id="SM00331">
    <property type="entry name" value="PP2C_SIG"/>
    <property type="match status" value="1"/>
</dbReference>
<dbReference type="AlphaFoldDB" id="A0A0T6LUU6"/>
<evidence type="ECO:0000259" key="17">
    <source>
        <dbReference type="PROSITE" id="PS50113"/>
    </source>
</evidence>
<keyword evidence="7" id="KW-0378">Hydrolase</keyword>
<dbReference type="GO" id="GO:0005524">
    <property type="term" value="F:ATP binding"/>
    <property type="evidence" value="ECO:0007669"/>
    <property type="project" value="UniProtKB-KW"/>
</dbReference>
<keyword evidence="11" id="KW-0464">Manganese</keyword>
<comment type="catalytic activity">
    <reaction evidence="12">
        <text>O-phospho-L-seryl-[protein] + H2O = L-seryl-[protein] + phosphate</text>
        <dbReference type="Rhea" id="RHEA:20629"/>
        <dbReference type="Rhea" id="RHEA-COMP:9863"/>
        <dbReference type="Rhea" id="RHEA-COMP:11604"/>
        <dbReference type="ChEBI" id="CHEBI:15377"/>
        <dbReference type="ChEBI" id="CHEBI:29999"/>
        <dbReference type="ChEBI" id="CHEBI:43474"/>
        <dbReference type="ChEBI" id="CHEBI:83421"/>
        <dbReference type="EC" id="3.1.3.16"/>
    </reaction>
</comment>
<dbReference type="InterPro" id="IPR000014">
    <property type="entry name" value="PAS"/>
</dbReference>
<dbReference type="GO" id="GO:0046872">
    <property type="term" value="F:metal ion binding"/>
    <property type="evidence" value="ECO:0007669"/>
    <property type="project" value="UniProtKB-KW"/>
</dbReference>
<evidence type="ECO:0000256" key="6">
    <source>
        <dbReference type="ARBA" id="ARBA00022777"/>
    </source>
</evidence>